<dbReference type="InterPro" id="IPR004360">
    <property type="entry name" value="Glyas_Fos-R_dOase_dom"/>
</dbReference>
<dbReference type="PATRIC" id="fig|570156.3.peg.3622"/>
<organism evidence="2 3">
    <name type="scientific">Pseudoalteromonas lipolytica</name>
    <dbReference type="NCBI Taxonomy" id="570156"/>
    <lineage>
        <taxon>Bacteria</taxon>
        <taxon>Pseudomonadati</taxon>
        <taxon>Pseudomonadota</taxon>
        <taxon>Gammaproteobacteria</taxon>
        <taxon>Alteromonadales</taxon>
        <taxon>Pseudoalteromonadaceae</taxon>
        <taxon>Pseudoalteromonas</taxon>
    </lineage>
</organism>
<name>A0A0P7DZE2_9GAMM</name>
<dbReference type="InterPro" id="IPR029068">
    <property type="entry name" value="Glyas_Bleomycin-R_OHBP_Dase"/>
</dbReference>
<dbReference type="InterPro" id="IPR037523">
    <property type="entry name" value="VOC_core"/>
</dbReference>
<reference evidence="2 3" key="1">
    <citation type="submission" date="2015-09" db="EMBL/GenBank/DDBJ databases">
        <title>Draft Genome Sequence of Pseudoalteromonas lipolytica UCD-48B.</title>
        <authorList>
            <person name="Krusor M."/>
            <person name="Coil D.A."/>
            <person name="Lang J.M."/>
            <person name="Eisen J.A."/>
            <person name="Alexiev A."/>
        </authorList>
    </citation>
    <scope>NUCLEOTIDE SEQUENCE [LARGE SCALE GENOMIC DNA]</scope>
    <source>
        <strain evidence="2 3">UCD-48B</strain>
    </source>
</reference>
<dbReference type="PANTHER" id="PTHR35006">
    <property type="entry name" value="GLYOXALASE FAMILY PROTEIN (AFU_ORTHOLOGUE AFUA_5G14830)"/>
    <property type="match status" value="1"/>
</dbReference>
<protein>
    <submittedName>
        <fullName evidence="2">Glyoxalase</fullName>
    </submittedName>
</protein>
<dbReference type="RefSeq" id="WP_054553384.1">
    <property type="nucleotide sequence ID" value="NZ_LJTC01000008.1"/>
</dbReference>
<evidence type="ECO:0000313" key="2">
    <source>
        <dbReference type="EMBL" id="KPM82937.1"/>
    </source>
</evidence>
<dbReference type="SUPFAM" id="SSF54593">
    <property type="entry name" value="Glyoxalase/Bleomycin resistance protein/Dihydroxybiphenyl dioxygenase"/>
    <property type="match status" value="1"/>
</dbReference>
<dbReference type="PANTHER" id="PTHR35006:SF1">
    <property type="entry name" value="BLL2941 PROTEIN"/>
    <property type="match status" value="1"/>
</dbReference>
<dbReference type="PROSITE" id="PS51819">
    <property type="entry name" value="VOC"/>
    <property type="match status" value="1"/>
</dbReference>
<dbReference type="OrthoDB" id="9800438at2"/>
<dbReference type="Gene3D" id="3.10.180.10">
    <property type="entry name" value="2,3-Dihydroxybiphenyl 1,2-Dioxygenase, domain 1"/>
    <property type="match status" value="1"/>
</dbReference>
<evidence type="ECO:0000259" key="1">
    <source>
        <dbReference type="PROSITE" id="PS51819"/>
    </source>
</evidence>
<dbReference type="CDD" id="cd07262">
    <property type="entry name" value="VOC_like"/>
    <property type="match status" value="1"/>
</dbReference>
<sequence length="125" mass="13736">MIGYTMLGTNNLAKAVKYYDELFATLNAERFLETDRFVAWSTGQDKPGFAITKPYNDEKATVGNGTMIALAVETPAQVDAFYKKAIELGGTDEGAPGPREMPGFYAGYFRDLDGNKLNVFCFTHG</sequence>
<dbReference type="EMBL" id="LJTC01000008">
    <property type="protein sequence ID" value="KPM82937.1"/>
    <property type="molecule type" value="Genomic_DNA"/>
</dbReference>
<accession>A0A0P7DZE2</accession>
<dbReference type="Proteomes" id="UP000050378">
    <property type="component" value="Unassembled WGS sequence"/>
</dbReference>
<evidence type="ECO:0000313" key="3">
    <source>
        <dbReference type="Proteomes" id="UP000050378"/>
    </source>
</evidence>
<dbReference type="AlphaFoldDB" id="A0A0P7DZE2"/>
<dbReference type="Pfam" id="PF00903">
    <property type="entry name" value="Glyoxalase"/>
    <property type="match status" value="1"/>
</dbReference>
<feature type="domain" description="VOC" evidence="1">
    <location>
        <begin position="1"/>
        <end position="122"/>
    </location>
</feature>
<proteinExistence type="predicted"/>
<comment type="caution">
    <text evidence="2">The sequence shown here is derived from an EMBL/GenBank/DDBJ whole genome shotgun (WGS) entry which is preliminary data.</text>
</comment>
<dbReference type="STRING" id="570156.AOG27_12630"/>
<gene>
    <name evidence="2" type="ORF">AOG27_12630</name>
</gene>